<gene>
    <name evidence="1" type="ORF">N4R40_05135</name>
</gene>
<name>A0ABT2PAZ1_9MICO</name>
<evidence type="ECO:0000313" key="1">
    <source>
        <dbReference type="EMBL" id="MCT9001743.1"/>
    </source>
</evidence>
<dbReference type="Pfam" id="PF07152">
    <property type="entry name" value="YaeQ"/>
    <property type="match status" value="1"/>
</dbReference>
<dbReference type="InterPro" id="IPR038590">
    <property type="entry name" value="YaeQ_sf"/>
</dbReference>
<dbReference type="PANTHER" id="PTHR38784">
    <property type="entry name" value="SUCROSE PHOSPHORYLASE"/>
    <property type="match status" value="1"/>
</dbReference>
<dbReference type="InterPro" id="IPR011335">
    <property type="entry name" value="Restrct_endonuc-II-like"/>
</dbReference>
<dbReference type="EMBL" id="JAODOR010000005">
    <property type="protein sequence ID" value="MCT9001743.1"/>
    <property type="molecule type" value="Genomic_DNA"/>
</dbReference>
<comment type="caution">
    <text evidence="1">The sequence shown here is derived from an EMBL/GenBank/DDBJ whole genome shotgun (WGS) entry which is preliminary data.</text>
</comment>
<dbReference type="InterPro" id="IPR009822">
    <property type="entry name" value="YaeQ"/>
</dbReference>
<dbReference type="PIRSF" id="PIRSF011484">
    <property type="entry name" value="YaeQ"/>
    <property type="match status" value="1"/>
</dbReference>
<accession>A0ABT2PAZ1</accession>
<dbReference type="PANTHER" id="PTHR38784:SF1">
    <property type="entry name" value="SUCROSE PHOSPHORYLASE"/>
    <property type="match status" value="1"/>
</dbReference>
<proteinExistence type="predicted"/>
<dbReference type="RefSeq" id="WP_261606297.1">
    <property type="nucleotide sequence ID" value="NZ_JAODOR010000005.1"/>
</dbReference>
<evidence type="ECO:0000313" key="2">
    <source>
        <dbReference type="Proteomes" id="UP001300496"/>
    </source>
</evidence>
<dbReference type="SUPFAM" id="SSF52980">
    <property type="entry name" value="Restriction endonuclease-like"/>
    <property type="match status" value="1"/>
</dbReference>
<organism evidence="1 2">
    <name type="scientific">Microbacterium memoriense</name>
    <dbReference type="NCBI Taxonomy" id="2978350"/>
    <lineage>
        <taxon>Bacteria</taxon>
        <taxon>Bacillati</taxon>
        <taxon>Actinomycetota</taxon>
        <taxon>Actinomycetes</taxon>
        <taxon>Micrococcales</taxon>
        <taxon>Microbacteriaceae</taxon>
        <taxon>Microbacterium</taxon>
    </lineage>
</organism>
<sequence>MATGATIHTFSVQLADVDRGVYEDLTLRVARHPSETDAYMVTRLLAYLLEYQEGIAFSEGISQTDEPAVLVRDMTGSLVAWIEIGAPEAERLHFGSKAAERTIVYTHRDPVKVIARLAGKRIHRGEDIVVRSFDTGFVDAAARLLERRNDLVLSVTEGQLFLDMGGSTLSSALHEDAIL</sequence>
<reference evidence="1 2" key="1">
    <citation type="journal article" date="2024" name="Int. J. Syst. Evol. Microbiol.">
        <title>Microbacterium memoriense sp. nov., a member of the Actinomycetota from marine beach sediment of the north coast of Portugal.</title>
        <authorList>
            <person name="Santos J.D.N.D."/>
            <person name="Klimek D."/>
            <person name="Calusinska M."/>
            <person name="Lobo-da-Cunha A."/>
            <person name="Catita J."/>
            <person name="Goncalves H."/>
            <person name="Gonzalez I."/>
            <person name="Lage O.M."/>
        </authorList>
    </citation>
    <scope>NUCLEOTIDE SEQUENCE [LARGE SCALE GENOMIC DNA]</scope>
    <source>
        <strain evidence="1 2">PMIC_1C1B</strain>
    </source>
</reference>
<protein>
    <submittedName>
        <fullName evidence="1">YaeQ family protein</fullName>
    </submittedName>
</protein>
<dbReference type="SMART" id="SM01322">
    <property type="entry name" value="YaeQ"/>
    <property type="match status" value="1"/>
</dbReference>
<dbReference type="Gene3D" id="3.10.640.10">
    <property type="entry name" value="Restriction endonuclease-like alpha-beta roll domain"/>
    <property type="match status" value="1"/>
</dbReference>
<keyword evidence="2" id="KW-1185">Reference proteome</keyword>
<dbReference type="Proteomes" id="UP001300496">
    <property type="component" value="Unassembled WGS sequence"/>
</dbReference>